<feature type="domain" description="ABC transporter" evidence="4">
    <location>
        <begin position="8"/>
        <end position="264"/>
    </location>
</feature>
<dbReference type="KEGG" id="dbr:Deba_1615"/>
<dbReference type="PROSITE" id="PS00211">
    <property type="entry name" value="ABC_TRANSPORTER_1"/>
    <property type="match status" value="2"/>
</dbReference>
<dbReference type="InterPro" id="IPR032781">
    <property type="entry name" value="ABC_tran_Xtn"/>
</dbReference>
<feature type="compositionally biased region" description="Basic and acidic residues" evidence="3">
    <location>
        <begin position="573"/>
        <end position="583"/>
    </location>
</feature>
<evidence type="ECO:0000256" key="1">
    <source>
        <dbReference type="ARBA" id="ARBA00022741"/>
    </source>
</evidence>
<keyword evidence="6" id="KW-1185">Reference proteome</keyword>
<protein>
    <submittedName>
        <fullName evidence="5">ABC transporter related protein</fullName>
    </submittedName>
</protein>
<organism evidence="5 6">
    <name type="scientific">Desulfarculus baarsii (strain ATCC 33931 / DSM 2075 / LMG 7858 / VKM B-1802 / 2st14)</name>
    <dbReference type="NCBI Taxonomy" id="644282"/>
    <lineage>
        <taxon>Bacteria</taxon>
        <taxon>Pseudomonadati</taxon>
        <taxon>Thermodesulfobacteriota</taxon>
        <taxon>Desulfarculia</taxon>
        <taxon>Desulfarculales</taxon>
        <taxon>Desulfarculaceae</taxon>
        <taxon>Desulfarculus</taxon>
    </lineage>
</organism>
<dbReference type="OrthoDB" id="9808609at2"/>
<evidence type="ECO:0000313" key="5">
    <source>
        <dbReference type="EMBL" id="ADK84983.1"/>
    </source>
</evidence>
<dbReference type="SMART" id="SM00382">
    <property type="entry name" value="AAA"/>
    <property type="match status" value="2"/>
</dbReference>
<dbReference type="Proteomes" id="UP000009047">
    <property type="component" value="Chromosome"/>
</dbReference>
<keyword evidence="2" id="KW-0067">ATP-binding</keyword>
<gene>
    <name evidence="5" type="ordered locus">Deba_1615</name>
</gene>
<evidence type="ECO:0000256" key="2">
    <source>
        <dbReference type="ARBA" id="ARBA00022840"/>
    </source>
</evidence>
<sequence>MVTNGAMITLHDVHKFYGKQDVLRGVDLHVGPNMRLGLVGPNGAGKSTLLGLMLGQIEPDQGSVFRAKNLRMGYLPQDLLKLSGRTILELATDTGDSLAEVEAELEQVHAELANEKDPQAAAELMARQGQLQSVFENLGGYDLESRAQRVLAGLGFRQEQLDREVSELSGGWLMRAALARILLSAPDVILLDEPTNHLDMESLLWLENQLTQMPCSLVLVSHDRVFLDKVVNRIVEVDEGRIFVYGGGYSEYEQQRASRRKAQQAAYDAQQERIREMERFIERNRSRKSSAAQVQGRIKALEKMERLKPPHEDESISLELPPADRSAKVVVELLDVDLSYGPKQVYKGLNFIVERGDRIVLLGRNGAGKSSLLRLLTGAVEPTGGRRLVGGRVKMGVFNQHAMEDLDPERDALTELSTVAGMMPQSRQRAILGAFLFRGDDVFKKVKVLSGGERSRLTLAKLLIARPNFLLLDEPTNHLDLTSRMVLERALQEYDGTLVLISHDRHLVNIVANKIAHVEEGRVTLLPGNFDDFQRLWKKRLPQGGLEPEPMGPGGPAAPLEQAGEADAAGAKKSAEQKRREAQARNELYRKLKPLRDELANVEHKLAQATAAVDELVAEMVAPQAYADADRWRELSTRHHEAVQRLEKVSQRWERVALELEELEARHKEL</sequence>
<dbReference type="PROSITE" id="PS50893">
    <property type="entry name" value="ABC_TRANSPORTER_2"/>
    <property type="match status" value="2"/>
</dbReference>
<reference evidence="5 6" key="1">
    <citation type="journal article" date="2010" name="Stand. Genomic Sci.">
        <title>Complete genome sequence of Desulfarculus baarsii type strain (2st14).</title>
        <authorList>
            <person name="Sun H."/>
            <person name="Spring S."/>
            <person name="Lapidus A."/>
            <person name="Davenport K."/>
            <person name="Del Rio T.G."/>
            <person name="Tice H."/>
            <person name="Nolan M."/>
            <person name="Copeland A."/>
            <person name="Cheng J.F."/>
            <person name="Lucas S."/>
            <person name="Tapia R."/>
            <person name="Goodwin L."/>
            <person name="Pitluck S."/>
            <person name="Ivanova N."/>
            <person name="Pagani I."/>
            <person name="Mavromatis K."/>
            <person name="Ovchinnikova G."/>
            <person name="Pati A."/>
            <person name="Chen A."/>
            <person name="Palaniappan K."/>
            <person name="Hauser L."/>
            <person name="Chang Y.J."/>
            <person name="Jeffries C.D."/>
            <person name="Detter J.C."/>
            <person name="Han C."/>
            <person name="Rohde M."/>
            <person name="Brambilla E."/>
            <person name="Goker M."/>
            <person name="Woyke T."/>
            <person name="Bristow J."/>
            <person name="Eisen J.A."/>
            <person name="Markowitz V."/>
            <person name="Hugenholtz P."/>
            <person name="Kyrpides N.C."/>
            <person name="Klenk H.P."/>
            <person name="Land M."/>
        </authorList>
    </citation>
    <scope>NUCLEOTIDE SEQUENCE [LARGE SCALE GENOMIC DNA]</scope>
    <source>
        <strain evidence="6">ATCC 33931 / DSM 2075 / LMG 7858 / VKM B-1802 / 2st14</strain>
    </source>
</reference>
<proteinExistence type="predicted"/>
<dbReference type="Gene3D" id="3.40.50.300">
    <property type="entry name" value="P-loop containing nucleotide triphosphate hydrolases"/>
    <property type="match status" value="2"/>
</dbReference>
<dbReference type="InterPro" id="IPR027417">
    <property type="entry name" value="P-loop_NTPase"/>
</dbReference>
<evidence type="ECO:0000313" key="6">
    <source>
        <dbReference type="Proteomes" id="UP000009047"/>
    </source>
</evidence>
<evidence type="ECO:0000256" key="3">
    <source>
        <dbReference type="SAM" id="MobiDB-lite"/>
    </source>
</evidence>
<feature type="domain" description="ABC transporter" evidence="4">
    <location>
        <begin position="331"/>
        <end position="545"/>
    </location>
</feature>
<dbReference type="PANTHER" id="PTHR42855">
    <property type="entry name" value="ABC TRANSPORTER ATP-BINDING SUBUNIT"/>
    <property type="match status" value="1"/>
</dbReference>
<feature type="region of interest" description="Disordered" evidence="3">
    <location>
        <begin position="542"/>
        <end position="583"/>
    </location>
</feature>
<accession>E1QHE0</accession>
<dbReference type="eggNOG" id="COG0488">
    <property type="taxonomic scope" value="Bacteria"/>
</dbReference>
<dbReference type="InterPro" id="IPR003593">
    <property type="entry name" value="AAA+_ATPase"/>
</dbReference>
<dbReference type="NCBIfam" id="NF000355">
    <property type="entry name" value="ribo_prot_ABC_F"/>
    <property type="match status" value="1"/>
</dbReference>
<dbReference type="SUPFAM" id="SSF52540">
    <property type="entry name" value="P-loop containing nucleoside triphosphate hydrolases"/>
    <property type="match status" value="2"/>
</dbReference>
<dbReference type="HOGENOM" id="CLU_000604_36_0_7"/>
<dbReference type="Pfam" id="PF00005">
    <property type="entry name" value="ABC_tran"/>
    <property type="match status" value="2"/>
</dbReference>
<name>E1QHE0_DESB2</name>
<dbReference type="InterPro" id="IPR003439">
    <property type="entry name" value="ABC_transporter-like_ATP-bd"/>
</dbReference>
<dbReference type="InterPro" id="IPR051309">
    <property type="entry name" value="ABCF_ATPase"/>
</dbReference>
<dbReference type="CDD" id="cd03221">
    <property type="entry name" value="ABCF_EF-3"/>
    <property type="match status" value="2"/>
</dbReference>
<dbReference type="FunFam" id="3.40.50.300:FF:000011">
    <property type="entry name" value="Putative ABC transporter ATP-binding component"/>
    <property type="match status" value="1"/>
</dbReference>
<dbReference type="AlphaFoldDB" id="E1QHE0"/>
<dbReference type="GO" id="GO:0016887">
    <property type="term" value="F:ATP hydrolysis activity"/>
    <property type="evidence" value="ECO:0007669"/>
    <property type="project" value="InterPro"/>
</dbReference>
<dbReference type="GO" id="GO:0005524">
    <property type="term" value="F:ATP binding"/>
    <property type="evidence" value="ECO:0007669"/>
    <property type="project" value="UniProtKB-KW"/>
</dbReference>
<dbReference type="STRING" id="644282.Deba_1615"/>
<dbReference type="EMBL" id="CP002085">
    <property type="protein sequence ID" value="ADK84983.1"/>
    <property type="molecule type" value="Genomic_DNA"/>
</dbReference>
<evidence type="ECO:0000259" key="4">
    <source>
        <dbReference type="PROSITE" id="PS50893"/>
    </source>
</evidence>
<keyword evidence="1" id="KW-0547">Nucleotide-binding</keyword>
<dbReference type="Pfam" id="PF12848">
    <property type="entry name" value="ABC_tran_Xtn"/>
    <property type="match status" value="1"/>
</dbReference>
<dbReference type="InterPro" id="IPR017871">
    <property type="entry name" value="ABC_transporter-like_CS"/>
</dbReference>
<dbReference type="PANTHER" id="PTHR42855:SF2">
    <property type="entry name" value="DRUG RESISTANCE ABC TRANSPORTER,ATP-BINDING PROTEIN"/>
    <property type="match status" value="1"/>
</dbReference>